<dbReference type="InterPro" id="IPR036291">
    <property type="entry name" value="NAD(P)-bd_dom_sf"/>
</dbReference>
<dbReference type="NCBIfam" id="TIGR00715">
    <property type="entry name" value="precor6x_red"/>
    <property type="match status" value="1"/>
</dbReference>
<evidence type="ECO:0000313" key="5">
    <source>
        <dbReference type="Proteomes" id="UP001612915"/>
    </source>
</evidence>
<evidence type="ECO:0000256" key="3">
    <source>
        <dbReference type="ARBA" id="ARBA00023002"/>
    </source>
</evidence>
<name>A0ABW8AKH5_9ACTN</name>
<keyword evidence="3 4" id="KW-0560">Oxidoreductase</keyword>
<dbReference type="Gene3D" id="3.40.50.720">
    <property type="entry name" value="NAD(P)-binding Rossmann-like Domain"/>
    <property type="match status" value="1"/>
</dbReference>
<dbReference type="PANTHER" id="PTHR36925:SF1">
    <property type="entry name" value="COBALT-PRECORRIN-6A REDUCTASE"/>
    <property type="match status" value="1"/>
</dbReference>
<evidence type="ECO:0000256" key="2">
    <source>
        <dbReference type="ARBA" id="ARBA00022573"/>
    </source>
</evidence>
<proteinExistence type="predicted"/>
<dbReference type="EC" id="1.3.1.106" evidence="4"/>
<reference evidence="4 5" key="1">
    <citation type="submission" date="2024-10" db="EMBL/GenBank/DDBJ databases">
        <title>The Natural Products Discovery Center: Release of the First 8490 Sequenced Strains for Exploring Actinobacteria Biosynthetic Diversity.</title>
        <authorList>
            <person name="Kalkreuter E."/>
            <person name="Kautsar S.A."/>
            <person name="Yang D."/>
            <person name="Bader C.D."/>
            <person name="Teijaro C.N."/>
            <person name="Fluegel L."/>
            <person name="Davis C.M."/>
            <person name="Simpson J.R."/>
            <person name="Lauterbach L."/>
            <person name="Steele A.D."/>
            <person name="Gui C."/>
            <person name="Meng S."/>
            <person name="Li G."/>
            <person name="Viehrig K."/>
            <person name="Ye F."/>
            <person name="Su P."/>
            <person name="Kiefer A.F."/>
            <person name="Nichols A."/>
            <person name="Cepeda A.J."/>
            <person name="Yan W."/>
            <person name="Fan B."/>
            <person name="Jiang Y."/>
            <person name="Adhikari A."/>
            <person name="Zheng C.-J."/>
            <person name="Schuster L."/>
            <person name="Cowan T.M."/>
            <person name="Smanski M.J."/>
            <person name="Chevrette M.G."/>
            <person name="De Carvalho L.P.S."/>
            <person name="Shen B."/>
        </authorList>
    </citation>
    <scope>NUCLEOTIDE SEQUENCE [LARGE SCALE GENOMIC DNA]</scope>
    <source>
        <strain evidence="4 5">NPDC049639</strain>
    </source>
</reference>
<accession>A0ABW8AKH5</accession>
<dbReference type="Proteomes" id="UP001612915">
    <property type="component" value="Unassembled WGS sequence"/>
</dbReference>
<dbReference type="SUPFAM" id="SSF51735">
    <property type="entry name" value="NAD(P)-binding Rossmann-fold domains"/>
    <property type="match status" value="1"/>
</dbReference>
<dbReference type="RefSeq" id="WP_398277391.1">
    <property type="nucleotide sequence ID" value="NZ_JBITLV010000002.1"/>
</dbReference>
<dbReference type="EMBL" id="JBITLV010000002">
    <property type="protein sequence ID" value="MFI7586856.1"/>
    <property type="molecule type" value="Genomic_DNA"/>
</dbReference>
<protein>
    <submittedName>
        <fullName evidence="4">Cobalt-precorrin-6A reductase</fullName>
        <ecNumber evidence="4">1.3.1.106</ecNumber>
    </submittedName>
</protein>
<dbReference type="NCBIfam" id="NF005968">
    <property type="entry name" value="PRK08057.1-2"/>
    <property type="match status" value="1"/>
</dbReference>
<dbReference type="GO" id="GO:0016491">
    <property type="term" value="F:oxidoreductase activity"/>
    <property type="evidence" value="ECO:0007669"/>
    <property type="project" value="UniProtKB-KW"/>
</dbReference>
<evidence type="ECO:0000313" key="4">
    <source>
        <dbReference type="EMBL" id="MFI7586856.1"/>
    </source>
</evidence>
<dbReference type="Pfam" id="PF02571">
    <property type="entry name" value="CbiJ"/>
    <property type="match status" value="1"/>
</dbReference>
<dbReference type="PROSITE" id="PS51014">
    <property type="entry name" value="COBK_CBIJ"/>
    <property type="match status" value="1"/>
</dbReference>
<gene>
    <name evidence="4" type="ORF">ACIB24_07255</name>
</gene>
<dbReference type="InterPro" id="IPR003723">
    <property type="entry name" value="Precorrin-6x_reduct"/>
</dbReference>
<comment type="caution">
    <text evidence="4">The sequence shown here is derived from an EMBL/GenBank/DDBJ whole genome shotgun (WGS) entry which is preliminary data.</text>
</comment>
<dbReference type="PANTHER" id="PTHR36925">
    <property type="entry name" value="COBALT-PRECORRIN-6A REDUCTASE"/>
    <property type="match status" value="1"/>
</dbReference>
<organism evidence="4 5">
    <name type="scientific">Spongisporangium articulatum</name>
    <dbReference type="NCBI Taxonomy" id="3362603"/>
    <lineage>
        <taxon>Bacteria</taxon>
        <taxon>Bacillati</taxon>
        <taxon>Actinomycetota</taxon>
        <taxon>Actinomycetes</taxon>
        <taxon>Kineosporiales</taxon>
        <taxon>Kineosporiaceae</taxon>
        <taxon>Spongisporangium</taxon>
    </lineage>
</organism>
<keyword evidence="2" id="KW-0169">Cobalamin biosynthesis</keyword>
<evidence type="ECO:0000256" key="1">
    <source>
        <dbReference type="ARBA" id="ARBA00004953"/>
    </source>
</evidence>
<comment type="pathway">
    <text evidence="1">Cofactor biosynthesis; adenosylcobalamin biosynthesis.</text>
</comment>
<sequence>MADPGTVLVLGGTAEGRELADALLARGAEVVSSLAGRVPDPRLPGGEVRIGGFGGADGLAEYLTAHGISTVVDATHPFAAQITRNAAEACAAAGVDLLVLRRPAWTAVSGDRWQHVPDLLGAASALKAFDAESTVFLTTGRQGVKAFRDLPHHFWLRAVHVPDAADLPLRCDVVLDRGPFTLDGERDLLRRKGIDVLVTKNSGGPMTAAKLTAANQLGLPVVMVDRPPLPDGLTTADSVSTALLALGRSQRDVPAGKGPEQPC</sequence>
<keyword evidence="5" id="KW-1185">Reference proteome</keyword>